<evidence type="ECO:0000256" key="4">
    <source>
        <dbReference type="SAM" id="SignalP"/>
    </source>
</evidence>
<dbReference type="InterPro" id="IPR039424">
    <property type="entry name" value="SBP_5"/>
</dbReference>
<dbReference type="PIRSF" id="PIRSF002741">
    <property type="entry name" value="MppA"/>
    <property type="match status" value="1"/>
</dbReference>
<evidence type="ECO:0000313" key="7">
    <source>
        <dbReference type="Proteomes" id="UP000076927"/>
    </source>
</evidence>
<reference evidence="6 7" key="1">
    <citation type="submission" date="2015-01" db="EMBL/GenBank/DDBJ databases">
        <title>Paenibacillus swuensis/DY6/whole genome sequencing.</title>
        <authorList>
            <person name="Kim M.K."/>
            <person name="Srinivasan S."/>
            <person name="Lee J.-J."/>
        </authorList>
    </citation>
    <scope>NUCLEOTIDE SEQUENCE [LARGE SCALE GENOMIC DNA]</scope>
    <source>
        <strain evidence="6 7">DY6</strain>
    </source>
</reference>
<dbReference type="OrthoDB" id="9796817at2"/>
<dbReference type="Gene3D" id="3.40.190.10">
    <property type="entry name" value="Periplasmic binding protein-like II"/>
    <property type="match status" value="1"/>
</dbReference>
<dbReference type="RefSeq" id="WP_068608483.1">
    <property type="nucleotide sequence ID" value="NZ_CP011388.1"/>
</dbReference>
<dbReference type="KEGG" id="pswu:SY83_16470"/>
<dbReference type="Gene3D" id="3.90.76.10">
    <property type="entry name" value="Dipeptide-binding Protein, Domain 1"/>
    <property type="match status" value="1"/>
</dbReference>
<dbReference type="SUPFAM" id="SSF53850">
    <property type="entry name" value="Periplasmic binding protein-like II"/>
    <property type="match status" value="1"/>
</dbReference>
<keyword evidence="7" id="KW-1185">Reference proteome</keyword>
<feature type="chain" id="PRO_5008000880" description="Solute-binding protein family 5 domain-containing protein" evidence="4">
    <location>
        <begin position="30"/>
        <end position="548"/>
    </location>
</feature>
<dbReference type="Pfam" id="PF00496">
    <property type="entry name" value="SBP_bac_5"/>
    <property type="match status" value="1"/>
</dbReference>
<dbReference type="GO" id="GO:0043190">
    <property type="term" value="C:ATP-binding cassette (ABC) transporter complex"/>
    <property type="evidence" value="ECO:0007669"/>
    <property type="project" value="InterPro"/>
</dbReference>
<dbReference type="EMBL" id="CP011388">
    <property type="protein sequence ID" value="ANE47613.1"/>
    <property type="molecule type" value="Genomic_DNA"/>
</dbReference>
<organism evidence="6 7">
    <name type="scientific">Paenibacillus swuensis</name>
    <dbReference type="NCBI Taxonomy" id="1178515"/>
    <lineage>
        <taxon>Bacteria</taxon>
        <taxon>Bacillati</taxon>
        <taxon>Bacillota</taxon>
        <taxon>Bacilli</taxon>
        <taxon>Bacillales</taxon>
        <taxon>Paenibacillaceae</taxon>
        <taxon>Paenibacillus</taxon>
    </lineage>
</organism>
<dbReference type="PATRIC" id="fig|1178515.4.peg.3313"/>
<gene>
    <name evidence="6" type="ORF">SY83_16470</name>
</gene>
<evidence type="ECO:0000259" key="5">
    <source>
        <dbReference type="Pfam" id="PF00496"/>
    </source>
</evidence>
<name>A0A172TLG1_9BACL</name>
<feature type="domain" description="Solute-binding protein family 5" evidence="5">
    <location>
        <begin position="87"/>
        <end position="440"/>
    </location>
</feature>
<dbReference type="PANTHER" id="PTHR30290:SF9">
    <property type="entry name" value="OLIGOPEPTIDE-BINDING PROTEIN APPA"/>
    <property type="match status" value="1"/>
</dbReference>
<evidence type="ECO:0000256" key="2">
    <source>
        <dbReference type="ARBA" id="ARBA00022448"/>
    </source>
</evidence>
<dbReference type="InterPro" id="IPR000914">
    <property type="entry name" value="SBP_5_dom"/>
</dbReference>
<dbReference type="AlphaFoldDB" id="A0A172TLG1"/>
<keyword evidence="3 4" id="KW-0732">Signal</keyword>
<dbReference type="InterPro" id="IPR030678">
    <property type="entry name" value="Peptide/Ni-bd"/>
</dbReference>
<evidence type="ECO:0000313" key="6">
    <source>
        <dbReference type="EMBL" id="ANE47613.1"/>
    </source>
</evidence>
<feature type="signal peptide" evidence="4">
    <location>
        <begin position="1"/>
        <end position="29"/>
    </location>
</feature>
<accession>A0A172TLG1</accession>
<dbReference type="Proteomes" id="UP000076927">
    <property type="component" value="Chromosome"/>
</dbReference>
<proteinExistence type="inferred from homology"/>
<dbReference type="GO" id="GO:1904680">
    <property type="term" value="F:peptide transmembrane transporter activity"/>
    <property type="evidence" value="ECO:0007669"/>
    <property type="project" value="TreeGrafter"/>
</dbReference>
<comment type="similarity">
    <text evidence="1">Belongs to the bacterial solute-binding protein 5 family.</text>
</comment>
<evidence type="ECO:0000256" key="1">
    <source>
        <dbReference type="ARBA" id="ARBA00005695"/>
    </source>
</evidence>
<dbReference type="GO" id="GO:0042597">
    <property type="term" value="C:periplasmic space"/>
    <property type="evidence" value="ECO:0007669"/>
    <property type="project" value="UniProtKB-ARBA"/>
</dbReference>
<keyword evidence="2" id="KW-0813">Transport</keyword>
<protein>
    <recommendedName>
        <fullName evidence="5">Solute-binding protein family 5 domain-containing protein</fullName>
    </recommendedName>
</protein>
<dbReference type="GO" id="GO:0015833">
    <property type="term" value="P:peptide transport"/>
    <property type="evidence" value="ECO:0007669"/>
    <property type="project" value="TreeGrafter"/>
</dbReference>
<dbReference type="Gene3D" id="3.10.105.10">
    <property type="entry name" value="Dipeptide-binding Protein, Domain 3"/>
    <property type="match status" value="1"/>
</dbReference>
<sequence length="548" mass="61211">MKKLTTKAIPAAIAATLLMSAFSAAGAGAAGQVRKGFDPSRVGGKVILTSFADAVSLTPLTTSDSASNDIQGMIFESLTDLDINGQPIPGLAEKWTYDAATLTYTFFLRKGVTFHDGKPFTSADVKFTYDMYMHKDSVNSYKSSFESISSITVVNSHTIKFKLNKKDAFFLVQGANDGGILPKHQFPKGIEDYNNNNKIHRSPIGTGPFKFKQWKADERIVVVANKSYWAGRPYLDEVITRILPDSNVETINLLKGSVDVVEALNPNQVSQVAKDGDLKTMVYDQGGFHYVGFNNLNPIFADAKVRQALAYGLDRQSIVSKILLGKAYQASGPLHPKIPQNNPSVKPYEFDVERAKKLLDEAGWKVGSDGIREKNGKKFEIEVAYNAGNVIREKVSQLAQQNWKKLGVKVTPRKYEWSIYLDRLYKGQHDAYILGWVGYDGNVEHTGFFHSKEARDSEGKGGNNTSRVNDPYVDKILESYTVETNAQKRFKLYQDLHKHLADKQNVIYTYHPKLTAGLDENLANVKPSLSDFFWNLEDWYWKKGVGGR</sequence>
<dbReference type="PANTHER" id="PTHR30290">
    <property type="entry name" value="PERIPLASMIC BINDING COMPONENT OF ABC TRANSPORTER"/>
    <property type="match status" value="1"/>
</dbReference>
<dbReference type="STRING" id="1178515.SY83_16470"/>
<evidence type="ECO:0000256" key="3">
    <source>
        <dbReference type="ARBA" id="ARBA00022729"/>
    </source>
</evidence>